<dbReference type="EC" id="3.2.1.14" evidence="3"/>
<feature type="region of interest" description="Disordered" evidence="13">
    <location>
        <begin position="402"/>
        <end position="565"/>
    </location>
</feature>
<feature type="compositionally biased region" description="Polar residues" evidence="13">
    <location>
        <begin position="931"/>
        <end position="945"/>
    </location>
</feature>
<feature type="compositionally biased region" description="Basic and acidic residues" evidence="13">
    <location>
        <begin position="489"/>
        <end position="505"/>
    </location>
</feature>
<evidence type="ECO:0000256" key="12">
    <source>
        <dbReference type="RuleBase" id="RU000489"/>
    </source>
</evidence>
<feature type="region of interest" description="Disordered" evidence="13">
    <location>
        <begin position="785"/>
        <end position="1044"/>
    </location>
</feature>
<feature type="compositionally biased region" description="Basic and acidic residues" evidence="13">
    <location>
        <begin position="1379"/>
        <end position="1396"/>
    </location>
</feature>
<dbReference type="FunFam" id="3.20.20.80:FF:000007">
    <property type="entry name" value="Acidic mammalian chitinase"/>
    <property type="match status" value="1"/>
</dbReference>
<dbReference type="GO" id="GO:0008843">
    <property type="term" value="F:endochitinase activity"/>
    <property type="evidence" value="ECO:0007669"/>
    <property type="project" value="UniProtKB-EC"/>
</dbReference>
<feature type="region of interest" description="Disordered" evidence="13">
    <location>
        <begin position="2737"/>
        <end position="2756"/>
    </location>
</feature>
<keyword evidence="4" id="KW-0147">Chitin-binding</keyword>
<evidence type="ECO:0000256" key="7">
    <source>
        <dbReference type="ARBA" id="ARBA00023024"/>
    </source>
</evidence>
<sequence length="2849" mass="315222">MRAASLILCLGILLATIQNGIAERKIICYYTNWSVYRPGTAKFSPQNINPYLCTHLIYAFGGFTKDNTLKPFDKYQDIEKGGYAKFTGLKTYNKNLKTMLAIGGWNEGSSRFSPMVADPARRREFVKNAVKFLRQNHFDGLDLDWEYPTVRDGGKPRDKDNYANLVQELYEEFERESSKTGRPRLLLSMAVPAGIEYIDKGYDVPRLNEYLDFINLLSYDYHSAYEPAVNHHAPLYPLEEDNEYNYDAELTIDYTISHLLEKGASADKIILGIPTYGRSYTLFNQEATELGSPADGPGVEGEATREKGYLAYYEICENIAESDEWEVVQPNPKAMGPYAFKENQWVGYDDEEIVKLKARYVNEKKLGGIMFWSIDNDDFRGKCHGRPYPLIEAAKETLLTDNSRNTIDNTKSVDSRKKIRTQGIQSNARKLGTNSQRSSTTSAPIANRRVPSSRPRYRNISKSKTSDGDEEDREVSRRSYDPSSDNEDVEGRNTVRVTEKIERPKNRNRSKTRNGSTADHSSRRKQSRRKGQSKTDEDEGSLSNKLTTPEPPTTPDPGSDFKCEDEGFFPHPRDCKKYFWCLDSGPSGLGVVAHQFTCPSGLVFNKAADSCDYPRNVICPKTSKTSVVSTTRSPITAATSRTTYLHSTTTAKAEESEEYDLEEDYDEDEDEIEESEEEDVREEPKTTTTTKPLVYKTLTRNRPSTTTTTTTTTKPSEPERVSDLEDEEDPRVIKELIDLIKKAGGIEQLEKQLLLQEKNSDTRSDSESVTPATISRSLYERVLNRQTNRFGSGQRPVLSPSETSYVNGPGRAQFEGLDDIPEVKSLRRSQKPQYVTIERPKSSVTKDSSENEEVDENEEDDDNTDVASSEEESISNPLEGSSSTQRVTPNYVNIRRTRPSTTTSKTENDVEEKEAEVEKEKPTRRRRPYISKQQNNEASFDTSKSFRNHGSGFRNSEKGGDSAGVDLSTEKNNGSPTIDSRYSNVQRFRGTTSKTTTSENLSSVSSLEITTLPTTLEEDSEGQSSTTASTTTLASTTPTTTASTSTEVFTVISVEPPENPSISVSPKVDNPDSITDSVKLVEDSATEILLTTLPATTSSTTTKTTIASASKSTIATVSQPRPFGFTRRRFSSSEATTTTTTTSAPSSNRSKVADSKAIRLPTLKELIGYPTTYYYDDRIATTPSSVLSHLLRNDVDNDISRQNVKESFVRGTNEPPGDEREQSARDIIGEETGDSWLRQASESKVRSRTPKRTDVTLEESALVTNAVVQEDEDGRKTPSTSMYLRPTTMRGIPLVSLTSSPLTRGFYITRSENDLPSSTLAEDSTSPYTTIDSSIERQTETALIPDLISTTDETVTVTRNDQNEIELDTFNDNVNDIIKSKGVDNREEKSEERSENSDSTENPSTYTESDTISVGRSASKRGKLLRNFDYNTTPLSNVSPTSSTKRRIALALSRYNEASIPLWTGKRIVARKQNRTTVSLIEEAGRRIDESASPRITTSILKNASVTSEIPSTLTSAIPTIPLIVSESTTSPELLDVYGDLAYSTDGSTTEDSKDRTNAEAAITLTNSVITTTPSISKIASMTNDSTATIISTISDDSTSVTAMPSTANESIITTTSSSTVAVAKAPVVASDQATITTESATKSAGIEFPGFMTANYSAAAVPTHAIANDSVITPATTSIGVEITSPIANYSTDFANIIIPATISVEVKVTSAITNYSVTAIPTNTNAIVTDSAVTTAPVITISAGIEATSTTADSVVAIPSSPATSTREIAVDPTIITTSATTSTEVETISTITNHPAFIVPATTMIPATDISSSTIISSTNATVPATTSNLADADTVTVTNMLITTTIPTTVAIPTISDSNVITSTDVNVASTFAITDASTTTSRPRTSFAISSNDFVTSVDTTSTSSAVPTTLTIESTTTHFNPNVFNISNNSEVSAVTATAASIQTTEIPTTFETSPIFTSTAISRSLPSTNSAMLSTTAFSDRMSENSSMITQTPSTLFSIVTPVTNIATVEKSTAIYDESIATNAIIQTTGIYEPSSVQTTSEESTTPRVKIVSEEGASRTIQRRKDQTSKLDDRFDQKSSRRRVVNRTNNWIGRPVGQQTVNQRPLHRVTLYRGRPRRPPGYTSRVIEENRRRRITQKRARVNFEPISSTVKPDENIVVAQNITEDHVAYNRARNVRRRMRIVSKKVRERVEEEETTTLQATTLPFQSSTAANNETETLHRENGNNEKKRKVVLRRIKSQSQENLATNETSADSDSVNKNLSSNFQSDLRMSKNLFKQENKRERMRVVLKSIRPKSEEKNPIEEARANPDFIDKNFQGNFSRNFHANKNFSDGSTGRRMRVLLKSVRPKSKENNSTVEETSTDIIDENLQNNLSNNLSTSQNLADEKKTRRRMRIVLKKVRPKFEEEEAKTEEASADSNSTDESLRGAFSNILRRGKNFLVDHKTRRRMRVLLKSIKPKSEKRNSTVEETSADSDSTDKDLRGSFSSNFHTNVNLFDEEETRRSMKSTSEEKDSIAEETNAHSDFADKDFSSNLHVDDNLPDREKMMTQFKHGKKETTIEQLEDPEELQTTETLVLVEEDTDQPSLEVNSLKNGGFIGRTTGHSNRHRKPTQSTTGVPLINTFPSTVAIYRRGRPIETTFSSRVDLIDAYENTESTVVQHDQKADVSDQSIRAQEFAVTLADPPLSSSDTGRTPLRDDAARRKISTTVAPRTDPTIGRTISRYDADFRNRQRSRTKSARPTVNATTRPRRPPVLDYDYYEDETPIVIGKPFLNSKLFLTSKGTIRCLDQGNFPHPYSCKKFITCARMVSGQVIGTEYTCPDKLTFDPVGGICNWSAGLGCKD</sequence>
<feature type="compositionally biased region" description="Polar residues" evidence="13">
    <location>
        <begin position="970"/>
        <end position="1006"/>
    </location>
</feature>
<protein>
    <recommendedName>
        <fullName evidence="3">chitinase</fullName>
        <ecNumber evidence="3">3.2.1.14</ecNumber>
    </recommendedName>
</protein>
<dbReference type="Gene3D" id="3.10.50.10">
    <property type="match status" value="1"/>
</dbReference>
<feature type="domain" description="Chitin-binding type-2" evidence="15">
    <location>
        <begin position="560"/>
        <end position="621"/>
    </location>
</feature>
<feature type="compositionally biased region" description="Low complexity" evidence="13">
    <location>
        <begin position="1132"/>
        <end position="1150"/>
    </location>
</feature>
<feature type="compositionally biased region" description="Acidic residues" evidence="13">
    <location>
        <begin position="850"/>
        <end position="873"/>
    </location>
</feature>
<feature type="compositionally biased region" description="Polar residues" evidence="13">
    <location>
        <begin position="2246"/>
        <end position="2272"/>
    </location>
</feature>
<dbReference type="CDD" id="cd02872">
    <property type="entry name" value="GH18_chitolectin_chitotriosidase"/>
    <property type="match status" value="1"/>
</dbReference>
<dbReference type="InterPro" id="IPR001223">
    <property type="entry name" value="Glyco_hydro18_cat"/>
</dbReference>
<feature type="compositionally biased region" description="Basic residues" evidence="13">
    <location>
        <begin position="522"/>
        <end position="532"/>
    </location>
</feature>
<evidence type="ECO:0000256" key="9">
    <source>
        <dbReference type="ARBA" id="ARBA00023277"/>
    </source>
</evidence>
<dbReference type="GO" id="GO:0000272">
    <property type="term" value="P:polysaccharide catabolic process"/>
    <property type="evidence" value="ECO:0007669"/>
    <property type="project" value="UniProtKB-KW"/>
</dbReference>
<feature type="compositionally biased region" description="Polar residues" evidence="13">
    <location>
        <begin position="422"/>
        <end position="444"/>
    </location>
</feature>
<feature type="compositionally biased region" description="Polar residues" evidence="13">
    <location>
        <begin position="1400"/>
        <end position="1416"/>
    </location>
</feature>
<dbReference type="Pfam" id="PF00704">
    <property type="entry name" value="Glyco_hydro_18"/>
    <property type="match status" value="1"/>
</dbReference>
<feature type="region of interest" description="Disordered" evidence="13">
    <location>
        <begin position="1379"/>
        <end position="1418"/>
    </location>
</feature>
<evidence type="ECO:0000256" key="14">
    <source>
        <dbReference type="SAM" id="SignalP"/>
    </source>
</evidence>
<evidence type="ECO:0000256" key="13">
    <source>
        <dbReference type="SAM" id="MobiDB-lite"/>
    </source>
</evidence>
<feature type="region of interest" description="Disordered" evidence="13">
    <location>
        <begin position="2459"/>
        <end position="2491"/>
    </location>
</feature>
<feature type="region of interest" description="Disordered" evidence="13">
    <location>
        <begin position="756"/>
        <end position="775"/>
    </location>
</feature>
<reference evidence="17" key="1">
    <citation type="submission" date="2024-04" db="EMBL/GenBank/DDBJ databases">
        <authorList>
            <consortium name="Molecular Ecology Group"/>
        </authorList>
    </citation>
    <scope>NUCLEOTIDE SEQUENCE</scope>
</reference>
<evidence type="ECO:0000313" key="17">
    <source>
        <dbReference type="EMBL" id="CAL1684977.1"/>
    </source>
</evidence>
<dbReference type="FunFam" id="2.170.140.10:FF:000005">
    <property type="entry name" value="Acidic mammalian chitinase"/>
    <property type="match status" value="1"/>
</dbReference>
<dbReference type="InterPro" id="IPR002557">
    <property type="entry name" value="Chitin-bd_dom"/>
</dbReference>
<feature type="compositionally biased region" description="Acidic residues" evidence="13">
    <location>
        <begin position="655"/>
        <end position="681"/>
    </location>
</feature>
<dbReference type="EMBL" id="OZ034828">
    <property type="protein sequence ID" value="CAL1684977.1"/>
    <property type="molecule type" value="Genomic_DNA"/>
</dbReference>
<evidence type="ECO:0000256" key="4">
    <source>
        <dbReference type="ARBA" id="ARBA00022669"/>
    </source>
</evidence>
<evidence type="ECO:0000256" key="11">
    <source>
        <dbReference type="ARBA" id="ARBA00023326"/>
    </source>
</evidence>
<keyword evidence="6 12" id="KW-0378">Hydrolase</keyword>
<dbReference type="InterPro" id="IPR011583">
    <property type="entry name" value="Chitinase_II/V-like_cat"/>
</dbReference>
<organism evidence="17 18">
    <name type="scientific">Lasius platythorax</name>
    <dbReference type="NCBI Taxonomy" id="488582"/>
    <lineage>
        <taxon>Eukaryota</taxon>
        <taxon>Metazoa</taxon>
        <taxon>Ecdysozoa</taxon>
        <taxon>Arthropoda</taxon>
        <taxon>Hexapoda</taxon>
        <taxon>Insecta</taxon>
        <taxon>Pterygota</taxon>
        <taxon>Neoptera</taxon>
        <taxon>Endopterygota</taxon>
        <taxon>Hymenoptera</taxon>
        <taxon>Apocrita</taxon>
        <taxon>Aculeata</taxon>
        <taxon>Formicoidea</taxon>
        <taxon>Formicidae</taxon>
        <taxon>Formicinae</taxon>
        <taxon>Lasius</taxon>
        <taxon>Lasius</taxon>
    </lineage>
</organism>
<feature type="chain" id="PRO_5043875589" description="chitinase" evidence="14">
    <location>
        <begin position="23"/>
        <end position="2849"/>
    </location>
</feature>
<dbReference type="PANTHER" id="PTHR11177:SF399">
    <property type="entry name" value="CHITINASE 6, ISOFORM C"/>
    <property type="match status" value="1"/>
</dbReference>
<keyword evidence="18" id="KW-1185">Reference proteome</keyword>
<keyword evidence="5 14" id="KW-0732">Signal</keyword>
<feature type="compositionally biased region" description="Basic and acidic residues" evidence="13">
    <location>
        <begin position="2507"/>
        <end position="2524"/>
    </location>
</feature>
<dbReference type="SUPFAM" id="SSF54556">
    <property type="entry name" value="Chitinase insertion domain"/>
    <property type="match status" value="1"/>
</dbReference>
<evidence type="ECO:0000256" key="3">
    <source>
        <dbReference type="ARBA" id="ARBA00012729"/>
    </source>
</evidence>
<dbReference type="GO" id="GO:0006032">
    <property type="term" value="P:chitin catabolic process"/>
    <property type="evidence" value="ECO:0007669"/>
    <property type="project" value="UniProtKB-KW"/>
</dbReference>
<proteinExistence type="inferred from homology"/>
<dbReference type="SMART" id="SM00494">
    <property type="entry name" value="ChtBD2"/>
    <property type="match status" value="2"/>
</dbReference>
<gene>
    <name evidence="17" type="ORF">LPLAT_LOCUS10478</name>
</gene>
<feature type="region of interest" description="Disordered" evidence="13">
    <location>
        <begin position="2503"/>
        <end position="2524"/>
    </location>
</feature>
<keyword evidence="8" id="KW-1015">Disulfide bond</keyword>
<dbReference type="SUPFAM" id="SSF51445">
    <property type="entry name" value="(Trans)glycosidases"/>
    <property type="match status" value="1"/>
</dbReference>
<keyword evidence="10 12" id="KW-0326">Glycosidase</keyword>
<dbReference type="PROSITE" id="PS01095">
    <property type="entry name" value="GH18_1"/>
    <property type="match status" value="1"/>
</dbReference>
<comment type="catalytic activity">
    <reaction evidence="1">
        <text>Random endo-hydrolysis of N-acetyl-beta-D-glucosaminide (1-&gt;4)-beta-linkages in chitin and chitodextrins.</text>
        <dbReference type="EC" id="3.2.1.14"/>
    </reaction>
</comment>
<evidence type="ECO:0000313" key="18">
    <source>
        <dbReference type="Proteomes" id="UP001497644"/>
    </source>
</evidence>
<dbReference type="PANTHER" id="PTHR11177">
    <property type="entry name" value="CHITINASE"/>
    <property type="match status" value="1"/>
</dbReference>
<evidence type="ECO:0000256" key="6">
    <source>
        <dbReference type="ARBA" id="ARBA00022801"/>
    </source>
</evidence>
<keyword evidence="9" id="KW-0119">Carbohydrate metabolism</keyword>
<keyword evidence="7" id="KW-0146">Chitin degradation</keyword>
<feature type="compositionally biased region" description="Low complexity" evidence="13">
    <location>
        <begin position="1024"/>
        <end position="1044"/>
    </location>
</feature>
<feature type="domain" description="Chitin-binding type-2" evidence="15">
    <location>
        <begin position="2790"/>
        <end position="2849"/>
    </location>
</feature>
<dbReference type="InterPro" id="IPR050314">
    <property type="entry name" value="Glycosyl_Hydrlase_18"/>
</dbReference>
<feature type="region of interest" description="Disordered" evidence="13">
    <location>
        <begin position="2588"/>
        <end position="2626"/>
    </location>
</feature>
<dbReference type="Gene3D" id="3.20.20.80">
    <property type="entry name" value="Glycosidases"/>
    <property type="match status" value="1"/>
</dbReference>
<dbReference type="PROSITE" id="PS51910">
    <property type="entry name" value="GH18_2"/>
    <property type="match status" value="1"/>
</dbReference>
<keyword evidence="11" id="KW-0624">Polysaccharide degradation</keyword>
<dbReference type="FunFam" id="3.10.50.10:FF:000004">
    <property type="entry name" value="Chitinase 5"/>
    <property type="match status" value="1"/>
</dbReference>
<feature type="signal peptide" evidence="14">
    <location>
        <begin position="1"/>
        <end position="22"/>
    </location>
</feature>
<evidence type="ECO:0000256" key="5">
    <source>
        <dbReference type="ARBA" id="ARBA00022729"/>
    </source>
</evidence>
<dbReference type="SMART" id="SM00636">
    <property type="entry name" value="Glyco_18"/>
    <property type="match status" value="1"/>
</dbReference>
<feature type="compositionally biased region" description="Polar residues" evidence="13">
    <location>
        <begin position="874"/>
        <end position="891"/>
    </location>
</feature>
<evidence type="ECO:0000256" key="2">
    <source>
        <dbReference type="ARBA" id="ARBA00009121"/>
    </source>
</evidence>
<feature type="compositionally biased region" description="Basic and acidic residues" evidence="13">
    <location>
        <begin position="2224"/>
        <end position="2234"/>
    </location>
</feature>
<feature type="compositionally biased region" description="Polar residues" evidence="13">
    <location>
        <begin position="2590"/>
        <end position="2599"/>
    </location>
</feature>
<dbReference type="Proteomes" id="UP001497644">
    <property type="component" value="Chromosome 5"/>
</dbReference>
<feature type="region of interest" description="Disordered" evidence="13">
    <location>
        <begin position="2410"/>
        <end position="2430"/>
    </location>
</feature>
<evidence type="ECO:0000259" key="15">
    <source>
        <dbReference type="PROSITE" id="PS50940"/>
    </source>
</evidence>
<comment type="similarity">
    <text evidence="2">Belongs to the glycosyl hydrolase 18 family. Chitinase class II subfamily.</text>
</comment>
<dbReference type="Pfam" id="PF01607">
    <property type="entry name" value="CBM_14"/>
    <property type="match status" value="2"/>
</dbReference>
<dbReference type="InterPro" id="IPR001579">
    <property type="entry name" value="Glyco_hydro_18_chit_AS"/>
</dbReference>
<feature type="compositionally biased region" description="Low complexity" evidence="13">
    <location>
        <begin position="686"/>
        <end position="698"/>
    </location>
</feature>
<dbReference type="GO" id="GO:0005576">
    <property type="term" value="C:extracellular region"/>
    <property type="evidence" value="ECO:0007669"/>
    <property type="project" value="InterPro"/>
</dbReference>
<dbReference type="GO" id="GO:0008061">
    <property type="term" value="F:chitin binding"/>
    <property type="evidence" value="ECO:0007669"/>
    <property type="project" value="UniProtKB-KW"/>
</dbReference>
<dbReference type="InterPro" id="IPR029070">
    <property type="entry name" value="Chitinase_insertion_sf"/>
</dbReference>
<evidence type="ECO:0000256" key="10">
    <source>
        <dbReference type="ARBA" id="ARBA00023295"/>
    </source>
</evidence>
<accession>A0AAV2NXI0</accession>
<feature type="region of interest" description="Disordered" evidence="13">
    <location>
        <begin position="2213"/>
        <end position="2272"/>
    </location>
</feature>
<feature type="compositionally biased region" description="Polar residues" evidence="13">
    <location>
        <begin position="2213"/>
        <end position="2223"/>
    </location>
</feature>
<feature type="domain" description="GH18" evidence="16">
    <location>
        <begin position="24"/>
        <end position="401"/>
    </location>
</feature>
<evidence type="ECO:0000256" key="8">
    <source>
        <dbReference type="ARBA" id="ARBA00023157"/>
    </source>
</evidence>
<feature type="region of interest" description="Disordered" evidence="13">
    <location>
        <begin position="1124"/>
        <end position="1154"/>
    </location>
</feature>
<feature type="region of interest" description="Disordered" evidence="13">
    <location>
        <begin position="646"/>
        <end position="728"/>
    </location>
</feature>
<evidence type="ECO:0000259" key="16">
    <source>
        <dbReference type="PROSITE" id="PS51910"/>
    </source>
</evidence>
<dbReference type="InterPro" id="IPR017853">
    <property type="entry name" value="GH"/>
</dbReference>
<dbReference type="PROSITE" id="PS50940">
    <property type="entry name" value="CHIT_BIND_II"/>
    <property type="match status" value="2"/>
</dbReference>
<name>A0AAV2NXI0_9HYME</name>
<dbReference type="InterPro" id="IPR036508">
    <property type="entry name" value="Chitin-bd_dom_sf"/>
</dbReference>
<feature type="compositionally biased region" description="Basic residues" evidence="13">
    <location>
        <begin position="2235"/>
        <end position="2245"/>
    </location>
</feature>
<dbReference type="SUPFAM" id="SSF57625">
    <property type="entry name" value="Invertebrate chitin-binding proteins"/>
    <property type="match status" value="2"/>
</dbReference>
<evidence type="ECO:0000256" key="1">
    <source>
        <dbReference type="ARBA" id="ARBA00000822"/>
    </source>
</evidence>
<dbReference type="Gene3D" id="2.170.140.10">
    <property type="entry name" value="Chitin binding domain"/>
    <property type="match status" value="2"/>
</dbReference>